<dbReference type="Proteomes" id="UP000015106">
    <property type="component" value="Chromosome 3"/>
</dbReference>
<reference evidence="3" key="1">
    <citation type="journal article" date="2013" name="Nature">
        <title>Draft genome of the wheat A-genome progenitor Triticum urartu.</title>
        <authorList>
            <person name="Ling H.Q."/>
            <person name="Zhao S."/>
            <person name="Liu D."/>
            <person name="Wang J."/>
            <person name="Sun H."/>
            <person name="Zhang C."/>
            <person name="Fan H."/>
            <person name="Li D."/>
            <person name="Dong L."/>
            <person name="Tao Y."/>
            <person name="Gao C."/>
            <person name="Wu H."/>
            <person name="Li Y."/>
            <person name="Cui Y."/>
            <person name="Guo X."/>
            <person name="Zheng S."/>
            <person name="Wang B."/>
            <person name="Yu K."/>
            <person name="Liang Q."/>
            <person name="Yang W."/>
            <person name="Lou X."/>
            <person name="Chen J."/>
            <person name="Feng M."/>
            <person name="Jian J."/>
            <person name="Zhang X."/>
            <person name="Luo G."/>
            <person name="Jiang Y."/>
            <person name="Liu J."/>
            <person name="Wang Z."/>
            <person name="Sha Y."/>
            <person name="Zhang B."/>
            <person name="Wu H."/>
            <person name="Tang D."/>
            <person name="Shen Q."/>
            <person name="Xue P."/>
            <person name="Zou S."/>
            <person name="Wang X."/>
            <person name="Liu X."/>
            <person name="Wang F."/>
            <person name="Yang Y."/>
            <person name="An X."/>
            <person name="Dong Z."/>
            <person name="Zhang K."/>
            <person name="Zhang X."/>
            <person name="Luo M.C."/>
            <person name="Dvorak J."/>
            <person name="Tong Y."/>
            <person name="Wang J."/>
            <person name="Yang H."/>
            <person name="Li Z."/>
            <person name="Wang D."/>
            <person name="Zhang A."/>
            <person name="Wang J."/>
        </authorList>
    </citation>
    <scope>NUCLEOTIDE SEQUENCE</scope>
    <source>
        <strain evidence="3">cv. G1812</strain>
    </source>
</reference>
<dbReference type="Pfam" id="PF12796">
    <property type="entry name" value="Ank_2"/>
    <property type="match status" value="3"/>
</dbReference>
<evidence type="ECO:0000256" key="1">
    <source>
        <dbReference type="PROSITE-ProRule" id="PRU00023"/>
    </source>
</evidence>
<protein>
    <submittedName>
        <fullName evidence="2">Uncharacterized protein</fullName>
    </submittedName>
</protein>
<evidence type="ECO:0000313" key="3">
    <source>
        <dbReference type="Proteomes" id="UP000015106"/>
    </source>
</evidence>
<dbReference type="PROSITE" id="PS50297">
    <property type="entry name" value="ANK_REP_REGION"/>
    <property type="match status" value="3"/>
</dbReference>
<dbReference type="PANTHER" id="PTHR46224:SF58">
    <property type="match status" value="1"/>
</dbReference>
<dbReference type="SMART" id="SM00248">
    <property type="entry name" value="ANK"/>
    <property type="match status" value="7"/>
</dbReference>
<reference evidence="2" key="2">
    <citation type="submission" date="2018-03" db="EMBL/GenBank/DDBJ databases">
        <title>The Triticum urartu genome reveals the dynamic nature of wheat genome evolution.</title>
        <authorList>
            <person name="Ling H."/>
            <person name="Ma B."/>
            <person name="Shi X."/>
            <person name="Liu H."/>
            <person name="Dong L."/>
            <person name="Sun H."/>
            <person name="Cao Y."/>
            <person name="Gao Q."/>
            <person name="Zheng S."/>
            <person name="Li Y."/>
            <person name="Yu Y."/>
            <person name="Du H."/>
            <person name="Qi M."/>
            <person name="Li Y."/>
            <person name="Yu H."/>
            <person name="Cui Y."/>
            <person name="Wang N."/>
            <person name="Chen C."/>
            <person name="Wu H."/>
            <person name="Zhao Y."/>
            <person name="Zhang J."/>
            <person name="Li Y."/>
            <person name="Zhou W."/>
            <person name="Zhang B."/>
            <person name="Hu W."/>
            <person name="Eijk M."/>
            <person name="Tang J."/>
            <person name="Witsenboer H."/>
            <person name="Zhao S."/>
            <person name="Li Z."/>
            <person name="Zhang A."/>
            <person name="Wang D."/>
            <person name="Liang C."/>
        </authorList>
    </citation>
    <scope>NUCLEOTIDE SEQUENCE [LARGE SCALE GENOMIC DNA]</scope>
    <source>
        <strain evidence="2">cv. G1812</strain>
    </source>
</reference>
<dbReference type="SUPFAM" id="SSF48403">
    <property type="entry name" value="Ankyrin repeat"/>
    <property type="match status" value="1"/>
</dbReference>
<dbReference type="Gramene" id="TuG1812G0300002044.01.T01">
    <property type="protein sequence ID" value="TuG1812G0300002044.01.T01"/>
    <property type="gene ID" value="TuG1812G0300002044.01"/>
</dbReference>
<dbReference type="InterPro" id="IPR036770">
    <property type="entry name" value="Ankyrin_rpt-contain_sf"/>
</dbReference>
<reference evidence="2" key="3">
    <citation type="submission" date="2022-06" db="UniProtKB">
        <authorList>
            <consortium name="EnsemblPlants"/>
        </authorList>
    </citation>
    <scope>IDENTIFICATION</scope>
</reference>
<organism evidence="2 3">
    <name type="scientific">Triticum urartu</name>
    <name type="common">Red wild einkorn</name>
    <name type="synonym">Crithodium urartu</name>
    <dbReference type="NCBI Taxonomy" id="4572"/>
    <lineage>
        <taxon>Eukaryota</taxon>
        <taxon>Viridiplantae</taxon>
        <taxon>Streptophyta</taxon>
        <taxon>Embryophyta</taxon>
        <taxon>Tracheophyta</taxon>
        <taxon>Spermatophyta</taxon>
        <taxon>Magnoliopsida</taxon>
        <taxon>Liliopsida</taxon>
        <taxon>Poales</taxon>
        <taxon>Poaceae</taxon>
        <taxon>BOP clade</taxon>
        <taxon>Pooideae</taxon>
        <taxon>Triticodae</taxon>
        <taxon>Triticeae</taxon>
        <taxon>Triticinae</taxon>
        <taxon>Triticum</taxon>
    </lineage>
</organism>
<dbReference type="Gramene" id="TuG1812G0300002042.01.T01">
    <property type="protein sequence ID" value="TuG1812G0300002042.01.T01"/>
    <property type="gene ID" value="TuG1812G0300002042.01"/>
</dbReference>
<proteinExistence type="predicted"/>
<name>A0A8R7PRK3_TRIUA</name>
<sequence>MELIEKEGNDMVASFRDSKSRTLLHLAARKGKADICSYLISEVGIDVNAAYGKGQTALKIATDKSHMETVECLLNNGADPSVLNIGPTILCMAAKFGRLGIMKLLLDKGVNVDAKGFEGTALACAARCRQICAVKFLIEHGAKVQPEPEFNSVHEVTPLSCAVSFGSFECFDLLIEAGADPKFIKNPLHAAAASGSIKLVDWFLKYGADPDYCDHVDGLKPIQVAAQRKHVDIVEFLFPWTTEISDILNWSVAGIIETYAENKPLDVSHKETTLRRISSTKMNVSILSDEEINLKIKAMVPETEYQFFSKWSAAKKRLFYESTLYGLPEPNRIFNYDVGEIKSSVIFDITSPSPTKVQASYLRAISVYRFWHFAGSDTVYELGPGGNKVTVSRADGTFIFWFRNNNNDVGVVIDGQSIWISGFVRRSRNDDGSFSYNLPIHFSVDIDSHDEANFEKYIIASDLMLSNLGGSYDGGVSGLKLKIHALRAAVNAISTHEENMSFKDTCHAMLRLICLFCIPLRLERTIGYFSTP</sequence>
<feature type="repeat" description="ANK" evidence="1">
    <location>
        <begin position="53"/>
        <end position="85"/>
    </location>
</feature>
<evidence type="ECO:0000313" key="2">
    <source>
        <dbReference type="EnsemblPlants" id="TuG1812G0300002042.01.T01"/>
    </source>
</evidence>
<dbReference type="EnsemblPlants" id="TuG1812G0300002044.01.T01">
    <property type="protein sequence ID" value="TuG1812G0300002044.01.T01"/>
    <property type="gene ID" value="TuG1812G0300002044.01"/>
</dbReference>
<dbReference type="EnsemblPlants" id="TuG1812G0300002042.01.T01">
    <property type="protein sequence ID" value="TuG1812G0300002042.01.T01"/>
    <property type="gene ID" value="TuG1812G0300002042.01"/>
</dbReference>
<feature type="repeat" description="ANK" evidence="1">
    <location>
        <begin position="186"/>
        <end position="215"/>
    </location>
</feature>
<dbReference type="AlphaFoldDB" id="A0A8R7PRK3"/>
<feature type="repeat" description="ANK" evidence="1">
    <location>
        <begin position="154"/>
        <end position="186"/>
    </location>
</feature>
<dbReference type="InterPro" id="IPR051616">
    <property type="entry name" value="Cul2-RING_E3_ligase_SR"/>
</dbReference>
<keyword evidence="3" id="KW-1185">Reference proteome</keyword>
<dbReference type="PANTHER" id="PTHR46224">
    <property type="entry name" value="ANKYRIN REPEAT FAMILY PROTEIN"/>
    <property type="match status" value="1"/>
</dbReference>
<keyword evidence="1" id="KW-0040">ANK repeat</keyword>
<feature type="repeat" description="ANK" evidence="1">
    <location>
        <begin position="85"/>
        <end position="117"/>
    </location>
</feature>
<dbReference type="Gene3D" id="1.25.40.20">
    <property type="entry name" value="Ankyrin repeat-containing domain"/>
    <property type="match status" value="2"/>
</dbReference>
<dbReference type="PRINTS" id="PR01415">
    <property type="entry name" value="ANKYRIN"/>
</dbReference>
<accession>A0A8R7PRK3</accession>
<dbReference type="InterPro" id="IPR002110">
    <property type="entry name" value="Ankyrin_rpt"/>
</dbReference>
<dbReference type="PROSITE" id="PS50088">
    <property type="entry name" value="ANK_REPEAT"/>
    <property type="match status" value="4"/>
</dbReference>